<evidence type="ECO:0000313" key="3">
    <source>
        <dbReference type="Proteomes" id="UP001293254"/>
    </source>
</evidence>
<reference evidence="2" key="1">
    <citation type="submission" date="2020-06" db="EMBL/GenBank/DDBJ databases">
        <authorList>
            <person name="Li T."/>
            <person name="Hu X."/>
            <person name="Zhang T."/>
            <person name="Song X."/>
            <person name="Zhang H."/>
            <person name="Dai N."/>
            <person name="Sheng W."/>
            <person name="Hou X."/>
            <person name="Wei L."/>
        </authorList>
    </citation>
    <scope>NUCLEOTIDE SEQUENCE</scope>
    <source>
        <strain evidence="2">3651</strain>
        <tissue evidence="2">Leaf</tissue>
    </source>
</reference>
<feature type="compositionally biased region" description="Basic and acidic residues" evidence="1">
    <location>
        <begin position="10"/>
        <end position="39"/>
    </location>
</feature>
<protein>
    <submittedName>
        <fullName evidence="2">Uncharacterized protein</fullName>
    </submittedName>
</protein>
<feature type="region of interest" description="Disordered" evidence="1">
    <location>
        <begin position="1"/>
        <end position="39"/>
    </location>
</feature>
<proteinExistence type="predicted"/>
<dbReference type="Proteomes" id="UP001293254">
    <property type="component" value="Unassembled WGS sequence"/>
</dbReference>
<sequence length="117" mass="12686">MKANEGAEGDAVRGREGDTVRDGKGEGGEAMKGGEGEMADAVRCREGNMEDEVIENDRFSDSIEFEDNDVDLENDVEGEKIVDDDAENRREVVRDVSSDSKSGSEDMVESGDDFESG</sequence>
<name>A0AAE1XZC8_9LAMI</name>
<comment type="caution">
    <text evidence="2">The sequence shown here is derived from an EMBL/GenBank/DDBJ whole genome shotgun (WGS) entry which is preliminary data.</text>
</comment>
<dbReference type="EMBL" id="JACGWO010000009">
    <property type="protein sequence ID" value="KAK4420268.1"/>
    <property type="molecule type" value="Genomic_DNA"/>
</dbReference>
<dbReference type="AlphaFoldDB" id="A0AAE1XZC8"/>
<organism evidence="2 3">
    <name type="scientific">Sesamum alatum</name>
    <dbReference type="NCBI Taxonomy" id="300844"/>
    <lineage>
        <taxon>Eukaryota</taxon>
        <taxon>Viridiplantae</taxon>
        <taxon>Streptophyta</taxon>
        <taxon>Embryophyta</taxon>
        <taxon>Tracheophyta</taxon>
        <taxon>Spermatophyta</taxon>
        <taxon>Magnoliopsida</taxon>
        <taxon>eudicotyledons</taxon>
        <taxon>Gunneridae</taxon>
        <taxon>Pentapetalae</taxon>
        <taxon>asterids</taxon>
        <taxon>lamiids</taxon>
        <taxon>Lamiales</taxon>
        <taxon>Pedaliaceae</taxon>
        <taxon>Sesamum</taxon>
    </lineage>
</organism>
<evidence type="ECO:0000313" key="2">
    <source>
        <dbReference type="EMBL" id="KAK4420268.1"/>
    </source>
</evidence>
<accession>A0AAE1XZC8</accession>
<feature type="compositionally biased region" description="Acidic residues" evidence="1">
    <location>
        <begin position="63"/>
        <end position="76"/>
    </location>
</feature>
<gene>
    <name evidence="2" type="ORF">Salat_2439900</name>
</gene>
<feature type="compositionally biased region" description="Basic and acidic residues" evidence="1">
    <location>
        <begin position="77"/>
        <end position="104"/>
    </location>
</feature>
<reference evidence="2" key="2">
    <citation type="journal article" date="2024" name="Plant">
        <title>Genomic evolution and insights into agronomic trait innovations of Sesamum species.</title>
        <authorList>
            <person name="Miao H."/>
            <person name="Wang L."/>
            <person name="Qu L."/>
            <person name="Liu H."/>
            <person name="Sun Y."/>
            <person name="Le M."/>
            <person name="Wang Q."/>
            <person name="Wei S."/>
            <person name="Zheng Y."/>
            <person name="Lin W."/>
            <person name="Duan Y."/>
            <person name="Cao H."/>
            <person name="Xiong S."/>
            <person name="Wang X."/>
            <person name="Wei L."/>
            <person name="Li C."/>
            <person name="Ma Q."/>
            <person name="Ju M."/>
            <person name="Zhao R."/>
            <person name="Li G."/>
            <person name="Mu C."/>
            <person name="Tian Q."/>
            <person name="Mei H."/>
            <person name="Zhang T."/>
            <person name="Gao T."/>
            <person name="Zhang H."/>
        </authorList>
    </citation>
    <scope>NUCLEOTIDE SEQUENCE</scope>
    <source>
        <strain evidence="2">3651</strain>
    </source>
</reference>
<evidence type="ECO:0000256" key="1">
    <source>
        <dbReference type="SAM" id="MobiDB-lite"/>
    </source>
</evidence>
<feature type="region of interest" description="Disordered" evidence="1">
    <location>
        <begin position="61"/>
        <end position="117"/>
    </location>
</feature>
<keyword evidence="3" id="KW-1185">Reference proteome</keyword>
<feature type="compositionally biased region" description="Acidic residues" evidence="1">
    <location>
        <begin position="106"/>
        <end position="117"/>
    </location>
</feature>